<evidence type="ECO:0000313" key="2">
    <source>
        <dbReference type="EMBL" id="RAL06509.1"/>
    </source>
</evidence>
<feature type="signal peptide" evidence="1">
    <location>
        <begin position="1"/>
        <end position="21"/>
    </location>
</feature>
<dbReference type="GeneID" id="37203172"/>
<protein>
    <submittedName>
        <fullName evidence="2">Uncharacterized protein</fullName>
    </submittedName>
</protein>
<keyword evidence="1" id="KW-0732">Signal</keyword>
<proteinExistence type="predicted"/>
<organism evidence="2 3">
    <name type="scientific">Aspergillus homomorphus (strain CBS 101889)</name>
    <dbReference type="NCBI Taxonomy" id="1450537"/>
    <lineage>
        <taxon>Eukaryota</taxon>
        <taxon>Fungi</taxon>
        <taxon>Dikarya</taxon>
        <taxon>Ascomycota</taxon>
        <taxon>Pezizomycotina</taxon>
        <taxon>Eurotiomycetes</taxon>
        <taxon>Eurotiomycetidae</taxon>
        <taxon>Eurotiales</taxon>
        <taxon>Aspergillaceae</taxon>
        <taxon>Aspergillus</taxon>
        <taxon>Aspergillus subgen. Circumdati</taxon>
    </lineage>
</organism>
<gene>
    <name evidence="2" type="ORF">BO97DRAFT_449859</name>
</gene>
<dbReference type="AlphaFoldDB" id="A0A395HG76"/>
<evidence type="ECO:0000313" key="3">
    <source>
        <dbReference type="Proteomes" id="UP000248961"/>
    </source>
</evidence>
<accession>A0A395HG76</accession>
<dbReference type="OrthoDB" id="10334721at2759"/>
<keyword evidence="3" id="KW-1185">Reference proteome</keyword>
<dbReference type="RefSeq" id="XP_025545663.1">
    <property type="nucleotide sequence ID" value="XM_025698883.1"/>
</dbReference>
<reference evidence="2 3" key="1">
    <citation type="submission" date="2018-02" db="EMBL/GenBank/DDBJ databases">
        <title>The genomes of Aspergillus section Nigri reveals drivers in fungal speciation.</title>
        <authorList>
            <consortium name="DOE Joint Genome Institute"/>
            <person name="Vesth T.C."/>
            <person name="Nybo J."/>
            <person name="Theobald S."/>
            <person name="Brandl J."/>
            <person name="Frisvad J.C."/>
            <person name="Nielsen K.F."/>
            <person name="Lyhne E.K."/>
            <person name="Kogle M.E."/>
            <person name="Kuo A."/>
            <person name="Riley R."/>
            <person name="Clum A."/>
            <person name="Nolan M."/>
            <person name="Lipzen A."/>
            <person name="Salamov A."/>
            <person name="Henrissat B."/>
            <person name="Wiebenga A."/>
            <person name="De vries R.P."/>
            <person name="Grigoriev I.V."/>
            <person name="Mortensen U.H."/>
            <person name="Andersen M.R."/>
            <person name="Baker S.E."/>
        </authorList>
    </citation>
    <scope>NUCLEOTIDE SEQUENCE [LARGE SCALE GENOMIC DNA]</scope>
    <source>
        <strain evidence="2 3">CBS 101889</strain>
    </source>
</reference>
<evidence type="ECO:0000256" key="1">
    <source>
        <dbReference type="SAM" id="SignalP"/>
    </source>
</evidence>
<dbReference type="VEuPathDB" id="FungiDB:BO97DRAFT_449859"/>
<dbReference type="Proteomes" id="UP000248961">
    <property type="component" value="Unassembled WGS sequence"/>
</dbReference>
<sequence>MAAFTFRAFFTFLFLVNACSAIIIYGDIEWHDVGSDVEPGSSASSTTSQHFHADSTMYRPIVVNEGIGSPVETTVQRLNHCTANANRHKENSTIGPTLVPIRTSASASLRNLSRIITHWNKPTQAITTTLSTQSSARSISGQPSITTFGATESSDVWFQTNFATAGHVKMTPSPSSSVQASQGAFTSAGTPLVAEWKAITCYLIGLASLHELFI</sequence>
<feature type="chain" id="PRO_5017424220" evidence="1">
    <location>
        <begin position="22"/>
        <end position="214"/>
    </location>
</feature>
<dbReference type="EMBL" id="KZ824386">
    <property type="protein sequence ID" value="RAL06509.1"/>
    <property type="molecule type" value="Genomic_DNA"/>
</dbReference>
<name>A0A395HG76_ASPHC</name>